<dbReference type="Pfam" id="PF03621">
    <property type="entry name" value="MbtH"/>
    <property type="match status" value="1"/>
</dbReference>
<keyword evidence="3" id="KW-1185">Reference proteome</keyword>
<dbReference type="InterPro" id="IPR037407">
    <property type="entry name" value="MLP_fam"/>
</dbReference>
<feature type="domain" description="MbtH-like" evidence="1">
    <location>
        <begin position="40"/>
        <end position="90"/>
    </location>
</feature>
<dbReference type="Gene3D" id="3.90.820.10">
    <property type="entry name" value="Structural Genomics, Unknown Function 30-nov-00 1gh9 Mol_id"/>
    <property type="match status" value="1"/>
</dbReference>
<evidence type="ECO:0000313" key="2">
    <source>
        <dbReference type="EMBL" id="GID55906.1"/>
    </source>
</evidence>
<sequence length="102" mass="11468">MRDVSFRLFTVPFREQVRNFRRVSAPFDQVPRERSVLVTKILDDAGSTFVVLTDAEGRHSLWPGLIAVPAGWTTRFGPAGRSECLDHVGRSWTGLRPSTPDN</sequence>
<comment type="caution">
    <text evidence="2">The sequence shown here is derived from an EMBL/GenBank/DDBJ whole genome shotgun (WGS) entry which is preliminary data.</text>
</comment>
<organism evidence="2 3">
    <name type="scientific">Actinoplanes couchii</name>
    <dbReference type="NCBI Taxonomy" id="403638"/>
    <lineage>
        <taxon>Bacteria</taxon>
        <taxon>Bacillati</taxon>
        <taxon>Actinomycetota</taxon>
        <taxon>Actinomycetes</taxon>
        <taxon>Micromonosporales</taxon>
        <taxon>Micromonosporaceae</taxon>
        <taxon>Actinoplanes</taxon>
    </lineage>
</organism>
<name>A0ABQ3XBP9_9ACTN</name>
<dbReference type="InterPro" id="IPR005153">
    <property type="entry name" value="MbtH-like_dom"/>
</dbReference>
<dbReference type="EMBL" id="BOMG01000054">
    <property type="protein sequence ID" value="GID55906.1"/>
    <property type="molecule type" value="Genomic_DNA"/>
</dbReference>
<dbReference type="InterPro" id="IPR038020">
    <property type="entry name" value="MbtH-like_sf"/>
</dbReference>
<accession>A0ABQ3XBP9</accession>
<gene>
    <name evidence="2" type="ORF">Aco03nite_043100</name>
</gene>
<reference evidence="2 3" key="1">
    <citation type="submission" date="2021-01" db="EMBL/GenBank/DDBJ databases">
        <title>Whole genome shotgun sequence of Actinoplanes couchii NBRC 106145.</title>
        <authorList>
            <person name="Komaki H."/>
            <person name="Tamura T."/>
        </authorList>
    </citation>
    <scope>NUCLEOTIDE SEQUENCE [LARGE SCALE GENOMIC DNA]</scope>
    <source>
        <strain evidence="2 3">NBRC 106145</strain>
    </source>
</reference>
<evidence type="ECO:0000313" key="3">
    <source>
        <dbReference type="Proteomes" id="UP000612282"/>
    </source>
</evidence>
<protein>
    <recommendedName>
        <fullName evidence="1">MbtH-like domain-containing protein</fullName>
    </recommendedName>
</protein>
<dbReference type="SUPFAM" id="SSF160582">
    <property type="entry name" value="MbtH-like"/>
    <property type="match status" value="1"/>
</dbReference>
<dbReference type="PANTHER" id="PTHR38444">
    <property type="entry name" value="ENTEROBACTIN BIOSYNTHESIS PROTEIN YBDZ"/>
    <property type="match status" value="1"/>
</dbReference>
<dbReference type="Proteomes" id="UP000612282">
    <property type="component" value="Unassembled WGS sequence"/>
</dbReference>
<proteinExistence type="predicted"/>
<dbReference type="SMART" id="SM00923">
    <property type="entry name" value="MbtH"/>
    <property type="match status" value="1"/>
</dbReference>
<dbReference type="PANTHER" id="PTHR38444:SF1">
    <property type="entry name" value="ENTEROBACTIN BIOSYNTHESIS PROTEIN YBDZ"/>
    <property type="match status" value="1"/>
</dbReference>
<evidence type="ECO:0000259" key="1">
    <source>
        <dbReference type="SMART" id="SM00923"/>
    </source>
</evidence>